<dbReference type="PROSITE" id="PS00626">
    <property type="entry name" value="RCC1_2"/>
    <property type="match status" value="1"/>
</dbReference>
<keyword evidence="3" id="KW-0285">Flavoprotein</keyword>
<evidence type="ECO:0000256" key="3">
    <source>
        <dbReference type="ARBA" id="ARBA00022630"/>
    </source>
</evidence>
<evidence type="ECO:0000313" key="8">
    <source>
        <dbReference type="Proteomes" id="UP000217895"/>
    </source>
</evidence>
<dbReference type="InterPro" id="IPR023753">
    <property type="entry name" value="FAD/NAD-binding_dom"/>
</dbReference>
<dbReference type="SUPFAM" id="SSF51905">
    <property type="entry name" value="FAD/NAD(P)-binding domain"/>
    <property type="match status" value="2"/>
</dbReference>
<dbReference type="GO" id="GO:0003955">
    <property type="term" value="F:NAD(P)H dehydrogenase (quinone) activity"/>
    <property type="evidence" value="ECO:0007669"/>
    <property type="project" value="TreeGrafter"/>
</dbReference>
<feature type="domain" description="FAD/NAD(P)-binding" evidence="6">
    <location>
        <begin position="4"/>
        <end position="273"/>
    </location>
</feature>
<sequence>MQKLVLVGGGHSHAIALRQFGLHPVPDVEITLISEAENTPYSGLLPGHVAGFYSYEECHIDLRSLCEFAKAELRIDRAIGLDLARHQVLCEAGEVEFDLVSLDIGSTPMMPAGAAGIGAKPIAQFLKWWNQFDGKSVAIVGGGTGGVELALNMQAKMPELKIHLFQRDRELLPSHNPWVRQQFQKILTQRGIQLHVGQAVERATDCDATVWVTHASATPWVKQSGLAVDAQGFVLVNEFLQSVSHPEVFAAGDIATMMHYDRPKAGVFAVRQGKPLFHNLRAKLENRVLKPYRPQKRYLSLIGTGDKVAVASYGGFGWRAPWVWWVKDFIDRSFMNQFKRMI</sequence>
<dbReference type="InterPro" id="IPR051169">
    <property type="entry name" value="NADH-Q_oxidoreductase"/>
</dbReference>
<dbReference type="PANTHER" id="PTHR42913">
    <property type="entry name" value="APOPTOSIS-INDUCING FACTOR 1"/>
    <property type="match status" value="1"/>
</dbReference>
<protein>
    <submittedName>
        <fullName evidence="7">Pyridine nucleotide-disulfide oxidoreductase family protein</fullName>
    </submittedName>
</protein>
<evidence type="ECO:0000313" key="7">
    <source>
        <dbReference type="EMBL" id="BAY58884.1"/>
    </source>
</evidence>
<comment type="cofactor">
    <cofactor evidence="1">
        <name>FAD</name>
        <dbReference type="ChEBI" id="CHEBI:57692"/>
    </cofactor>
</comment>
<dbReference type="Pfam" id="PF07992">
    <property type="entry name" value="Pyr_redox_2"/>
    <property type="match status" value="1"/>
</dbReference>
<organism evidence="7 8">
    <name type="scientific">Leptolyngbya boryana NIES-2135</name>
    <dbReference type="NCBI Taxonomy" id="1973484"/>
    <lineage>
        <taxon>Bacteria</taxon>
        <taxon>Bacillati</taxon>
        <taxon>Cyanobacteriota</taxon>
        <taxon>Cyanophyceae</taxon>
        <taxon>Leptolyngbyales</taxon>
        <taxon>Leptolyngbyaceae</taxon>
        <taxon>Leptolyngbya group</taxon>
        <taxon>Leptolyngbya</taxon>
    </lineage>
</organism>
<dbReference type="InterPro" id="IPR000408">
    <property type="entry name" value="Reg_chr_condens"/>
</dbReference>
<dbReference type="AlphaFoldDB" id="A0A1Z4JQ94"/>
<evidence type="ECO:0000256" key="5">
    <source>
        <dbReference type="ARBA" id="ARBA00023002"/>
    </source>
</evidence>
<dbReference type="GO" id="GO:0019646">
    <property type="term" value="P:aerobic electron transport chain"/>
    <property type="evidence" value="ECO:0007669"/>
    <property type="project" value="TreeGrafter"/>
</dbReference>
<keyword evidence="8" id="KW-1185">Reference proteome</keyword>
<dbReference type="Gene3D" id="3.50.50.100">
    <property type="match status" value="1"/>
</dbReference>
<comment type="similarity">
    <text evidence="2">Belongs to the NADH dehydrogenase family.</text>
</comment>
<dbReference type="InterPro" id="IPR017584">
    <property type="entry name" value="Pyridine_nucleo_diS_OxRdtase_N"/>
</dbReference>
<dbReference type="PANTHER" id="PTHR42913:SF9">
    <property type="entry name" value="SLR1591 PROTEIN"/>
    <property type="match status" value="1"/>
</dbReference>
<evidence type="ECO:0000256" key="4">
    <source>
        <dbReference type="ARBA" id="ARBA00022827"/>
    </source>
</evidence>
<dbReference type="PRINTS" id="PR00469">
    <property type="entry name" value="PNDRDTASEII"/>
</dbReference>
<name>A0A1Z4JQ94_LEPBY</name>
<dbReference type="NCBIfam" id="TIGR03169">
    <property type="entry name" value="Nterm_to_SelD"/>
    <property type="match status" value="1"/>
</dbReference>
<accession>A0A1Z4JQ94</accession>
<evidence type="ECO:0000256" key="1">
    <source>
        <dbReference type="ARBA" id="ARBA00001974"/>
    </source>
</evidence>
<dbReference type="PRINTS" id="PR00368">
    <property type="entry name" value="FADPNR"/>
</dbReference>
<evidence type="ECO:0000256" key="2">
    <source>
        <dbReference type="ARBA" id="ARBA00005272"/>
    </source>
</evidence>
<keyword evidence="4" id="KW-0274">FAD</keyword>
<proteinExistence type="inferred from homology"/>
<dbReference type="Proteomes" id="UP000217895">
    <property type="component" value="Chromosome"/>
</dbReference>
<reference evidence="7 8" key="1">
    <citation type="submission" date="2017-06" db="EMBL/GenBank/DDBJ databases">
        <title>Genome sequencing of cyanobaciteial culture collection at National Institute for Environmental Studies (NIES).</title>
        <authorList>
            <person name="Hirose Y."/>
            <person name="Shimura Y."/>
            <person name="Fujisawa T."/>
            <person name="Nakamura Y."/>
            <person name="Kawachi M."/>
        </authorList>
    </citation>
    <scope>NUCLEOTIDE SEQUENCE [LARGE SCALE GENOMIC DNA]</scope>
    <source>
        <strain evidence="7 8">NIES-2135</strain>
    </source>
</reference>
<dbReference type="InterPro" id="IPR036188">
    <property type="entry name" value="FAD/NAD-bd_sf"/>
</dbReference>
<dbReference type="EMBL" id="AP018203">
    <property type="protein sequence ID" value="BAY58884.1"/>
    <property type="molecule type" value="Genomic_DNA"/>
</dbReference>
<evidence type="ECO:0000259" key="6">
    <source>
        <dbReference type="Pfam" id="PF07992"/>
    </source>
</evidence>
<gene>
    <name evidence="7" type="ORF">NIES2135_57590</name>
</gene>
<keyword evidence="5" id="KW-0560">Oxidoreductase</keyword>